<accession>A0ABR3MDH7</accession>
<feature type="non-terminal residue" evidence="1">
    <location>
        <position position="1"/>
    </location>
</feature>
<keyword evidence="2" id="KW-1185">Reference proteome</keyword>
<gene>
    <name evidence="1" type="ORF">QQF64_005845</name>
</gene>
<sequence length="113" mass="11935">QLMRERQQMASRPFASVAVALEAPEEEEELLQGQAEAGPIAVEPCSGNCAAVQTLLMSLPRAASGVPPPGQCGITIASALIDTSQQRAGDFKDKGLSLKSRKQHHTVHQGTCV</sequence>
<protein>
    <submittedName>
        <fullName evidence="1">Uncharacterized protein</fullName>
    </submittedName>
</protein>
<organism evidence="1 2">
    <name type="scientific">Cirrhinus molitorella</name>
    <name type="common">mud carp</name>
    <dbReference type="NCBI Taxonomy" id="172907"/>
    <lineage>
        <taxon>Eukaryota</taxon>
        <taxon>Metazoa</taxon>
        <taxon>Chordata</taxon>
        <taxon>Craniata</taxon>
        <taxon>Vertebrata</taxon>
        <taxon>Euteleostomi</taxon>
        <taxon>Actinopterygii</taxon>
        <taxon>Neopterygii</taxon>
        <taxon>Teleostei</taxon>
        <taxon>Ostariophysi</taxon>
        <taxon>Cypriniformes</taxon>
        <taxon>Cyprinidae</taxon>
        <taxon>Labeoninae</taxon>
        <taxon>Labeonini</taxon>
        <taxon>Cirrhinus</taxon>
    </lineage>
</organism>
<name>A0ABR3MDH7_9TELE</name>
<evidence type="ECO:0000313" key="2">
    <source>
        <dbReference type="Proteomes" id="UP001558613"/>
    </source>
</evidence>
<dbReference type="Proteomes" id="UP001558613">
    <property type="component" value="Unassembled WGS sequence"/>
</dbReference>
<evidence type="ECO:0000313" key="1">
    <source>
        <dbReference type="EMBL" id="KAL1263106.1"/>
    </source>
</evidence>
<comment type="caution">
    <text evidence="1">The sequence shown here is derived from an EMBL/GenBank/DDBJ whole genome shotgun (WGS) entry which is preliminary data.</text>
</comment>
<dbReference type="EMBL" id="JAYMGO010000013">
    <property type="protein sequence ID" value="KAL1263106.1"/>
    <property type="molecule type" value="Genomic_DNA"/>
</dbReference>
<proteinExistence type="predicted"/>
<reference evidence="1 2" key="1">
    <citation type="submission" date="2023-09" db="EMBL/GenBank/DDBJ databases">
        <authorList>
            <person name="Wang M."/>
        </authorList>
    </citation>
    <scope>NUCLEOTIDE SEQUENCE [LARGE SCALE GENOMIC DNA]</scope>
    <source>
        <strain evidence="1">GT-2023</strain>
        <tissue evidence="1">Liver</tissue>
    </source>
</reference>